<organism evidence="1 2">
    <name type="scientific">Mycolicibacterium sarraceniae</name>
    <dbReference type="NCBI Taxonomy" id="1534348"/>
    <lineage>
        <taxon>Bacteria</taxon>
        <taxon>Bacillati</taxon>
        <taxon>Actinomycetota</taxon>
        <taxon>Actinomycetes</taxon>
        <taxon>Mycobacteriales</taxon>
        <taxon>Mycobacteriaceae</taxon>
        <taxon>Mycolicibacterium</taxon>
    </lineage>
</organism>
<dbReference type="EMBL" id="AP022595">
    <property type="protein sequence ID" value="BBY60223.1"/>
    <property type="molecule type" value="Genomic_DNA"/>
</dbReference>
<dbReference type="Proteomes" id="UP000466445">
    <property type="component" value="Chromosome"/>
</dbReference>
<protein>
    <submittedName>
        <fullName evidence="1">Uncharacterized protein</fullName>
    </submittedName>
</protein>
<name>A0A7I7SU41_9MYCO</name>
<keyword evidence="2" id="KW-1185">Reference proteome</keyword>
<accession>A0A7I7SU41</accession>
<sequence length="88" mass="10083">MPDPRIPTNKDRARAMRAVMAMLHNDGTTLRFVIDEARTPEEIDRLFLALIDMFAAFMRRKLKDPHGYAASWIAHELMQDTDTPGKPS</sequence>
<dbReference type="KEGG" id="msar:MSAR_33590"/>
<evidence type="ECO:0000313" key="2">
    <source>
        <dbReference type="Proteomes" id="UP000466445"/>
    </source>
</evidence>
<evidence type="ECO:0000313" key="1">
    <source>
        <dbReference type="EMBL" id="BBY60223.1"/>
    </source>
</evidence>
<gene>
    <name evidence="1" type="ORF">MSAR_33590</name>
</gene>
<dbReference type="RefSeq" id="WP_163698661.1">
    <property type="nucleotide sequence ID" value="NZ_AP022595.1"/>
</dbReference>
<proteinExistence type="predicted"/>
<dbReference type="AlphaFoldDB" id="A0A7I7SU41"/>
<reference evidence="1 2" key="1">
    <citation type="journal article" date="2019" name="Emerg. Microbes Infect.">
        <title>Comprehensive subspecies identification of 175 nontuberculous mycobacteria species based on 7547 genomic profiles.</title>
        <authorList>
            <person name="Matsumoto Y."/>
            <person name="Kinjo T."/>
            <person name="Motooka D."/>
            <person name="Nabeya D."/>
            <person name="Jung N."/>
            <person name="Uechi K."/>
            <person name="Horii T."/>
            <person name="Iida T."/>
            <person name="Fujita J."/>
            <person name="Nakamura S."/>
        </authorList>
    </citation>
    <scope>NUCLEOTIDE SEQUENCE [LARGE SCALE GENOMIC DNA]</scope>
    <source>
        <strain evidence="1 2">JCM 30395</strain>
    </source>
</reference>